<dbReference type="InterPro" id="IPR013083">
    <property type="entry name" value="Znf_RING/FYVE/PHD"/>
</dbReference>
<evidence type="ECO:0000313" key="23">
    <source>
        <dbReference type="EMBL" id="KAF5330398.1"/>
    </source>
</evidence>
<dbReference type="NCBIfam" id="TIGR00599">
    <property type="entry name" value="rad18"/>
    <property type="match status" value="1"/>
</dbReference>
<keyword evidence="15" id="KW-0539">Nucleus</keyword>
<evidence type="ECO:0000256" key="20">
    <source>
        <dbReference type="SAM" id="MobiDB-lite"/>
    </source>
</evidence>
<dbReference type="SMART" id="SM00184">
    <property type="entry name" value="RING"/>
    <property type="match status" value="1"/>
</dbReference>
<evidence type="ECO:0000256" key="19">
    <source>
        <dbReference type="PROSITE-ProRule" id="PRU00175"/>
    </source>
</evidence>
<evidence type="ECO:0000256" key="7">
    <source>
        <dbReference type="ARBA" id="ARBA00022679"/>
    </source>
</evidence>
<evidence type="ECO:0000256" key="1">
    <source>
        <dbReference type="ARBA" id="ARBA00000900"/>
    </source>
</evidence>
<dbReference type="OrthoDB" id="9049620at2759"/>
<keyword evidence="9" id="KW-0227">DNA damage</keyword>
<dbReference type="PROSITE" id="PS00518">
    <property type="entry name" value="ZF_RING_1"/>
    <property type="match status" value="1"/>
</dbReference>
<comment type="subcellular location">
    <subcellularLocation>
        <location evidence="2">Nucleus</location>
    </subcellularLocation>
</comment>
<evidence type="ECO:0000256" key="10">
    <source>
        <dbReference type="ARBA" id="ARBA00022771"/>
    </source>
</evidence>
<comment type="similarity">
    <text evidence="4">Belongs to the RAD18 family.</text>
</comment>
<dbReference type="InterPro" id="IPR001841">
    <property type="entry name" value="Znf_RING"/>
</dbReference>
<accession>A0A8H5BXM0</accession>
<dbReference type="GO" id="GO:0006513">
    <property type="term" value="P:protein monoubiquitination"/>
    <property type="evidence" value="ECO:0007669"/>
    <property type="project" value="InterPro"/>
</dbReference>
<proteinExistence type="inferred from homology"/>
<dbReference type="EMBL" id="JAACJJ010000001">
    <property type="protein sequence ID" value="KAF5330398.1"/>
    <property type="molecule type" value="Genomic_DNA"/>
</dbReference>
<dbReference type="GO" id="GO:0006281">
    <property type="term" value="P:DNA repair"/>
    <property type="evidence" value="ECO:0007669"/>
    <property type="project" value="UniProtKB-KW"/>
</dbReference>
<comment type="pathway">
    <text evidence="3">Protein modification; protein ubiquitination.</text>
</comment>
<evidence type="ECO:0000256" key="3">
    <source>
        <dbReference type="ARBA" id="ARBA00004906"/>
    </source>
</evidence>
<dbReference type="PROSITE" id="PS50089">
    <property type="entry name" value="ZF_RING_2"/>
    <property type="match status" value="1"/>
</dbReference>
<dbReference type="Gene3D" id="3.30.40.10">
    <property type="entry name" value="Zinc/RING finger domain, C3HC4 (zinc finger)"/>
    <property type="match status" value="1"/>
</dbReference>
<evidence type="ECO:0000256" key="9">
    <source>
        <dbReference type="ARBA" id="ARBA00022763"/>
    </source>
</evidence>
<evidence type="ECO:0000259" key="21">
    <source>
        <dbReference type="PROSITE" id="PS50089"/>
    </source>
</evidence>
<feature type="region of interest" description="Disordered" evidence="20">
    <location>
        <begin position="233"/>
        <end position="267"/>
    </location>
</feature>
<keyword evidence="14" id="KW-0234">DNA repair</keyword>
<feature type="region of interest" description="Disordered" evidence="20">
    <location>
        <begin position="1"/>
        <end position="20"/>
    </location>
</feature>
<dbReference type="PANTHER" id="PTHR14134">
    <property type="entry name" value="E3 UBIQUITIN-PROTEIN LIGASE RAD18"/>
    <property type="match status" value="1"/>
</dbReference>
<evidence type="ECO:0000313" key="24">
    <source>
        <dbReference type="Proteomes" id="UP000567179"/>
    </source>
</evidence>
<keyword evidence="10 19" id="KW-0863">Zinc-finger</keyword>
<feature type="region of interest" description="Disordered" evidence="20">
    <location>
        <begin position="109"/>
        <end position="179"/>
    </location>
</feature>
<dbReference type="SMART" id="SM00513">
    <property type="entry name" value="SAP"/>
    <property type="match status" value="1"/>
</dbReference>
<keyword evidence="12" id="KW-0862">Zinc</keyword>
<dbReference type="GO" id="GO:0006301">
    <property type="term" value="P:DNA damage tolerance"/>
    <property type="evidence" value="ECO:0007669"/>
    <property type="project" value="InterPro"/>
</dbReference>
<sequence length="417" mass="46064">MNFLTADVPDPTDFPPQPSAPGLRTLDGSFRCNICGELFDAPVTISCGHCFCSACIRSALSTKQECPSCRKSAGEAHIRPNPALESVISAWKEARPFVLDLISRERERKMSEGAPFDGSPSKKRKRSNNQSPSVEPPRSSAGPSRHEMDLATPKATPKVKKFKPTSSSPVVPSSDAEEDEIMITGSSNHSLKDNDMVICPMCSRKVPFGILNTHMDKKCKDASKPASTANDWSKLLTGAGKNNQNSNKKGKQKKNGSDSDDEYPLPLASYNTLKDRQLKDMLSEHGLPLTGDRSTWEQRHQHWVILYNSNLDKSVANRRTKADLKRDLKKWEEDMAKKRKQPTIDSVSYQKTHKSEFTRLIDEAKKSRAQPPPNLKQSDSSSSAAEPKPRSGSSPSGEIADDTIVVDSEDERTGVLR</sequence>
<evidence type="ECO:0000256" key="11">
    <source>
        <dbReference type="ARBA" id="ARBA00022786"/>
    </source>
</evidence>
<evidence type="ECO:0000259" key="22">
    <source>
        <dbReference type="PROSITE" id="PS50800"/>
    </source>
</evidence>
<keyword evidence="13" id="KW-0238">DNA-binding</keyword>
<dbReference type="Pfam" id="PF13923">
    <property type="entry name" value="zf-C3HC4_2"/>
    <property type="match status" value="1"/>
</dbReference>
<comment type="catalytic activity">
    <reaction evidence="1">
        <text>S-ubiquitinyl-[E2 ubiquitin-conjugating enzyme]-L-cysteine + [acceptor protein]-L-lysine = [E2 ubiquitin-conjugating enzyme]-L-cysteine + N(6)-ubiquitinyl-[acceptor protein]-L-lysine.</text>
        <dbReference type="EC" id="2.3.2.27"/>
    </reaction>
</comment>
<dbReference type="GO" id="GO:0003697">
    <property type="term" value="F:single-stranded DNA binding"/>
    <property type="evidence" value="ECO:0007669"/>
    <property type="project" value="InterPro"/>
</dbReference>
<feature type="domain" description="RING-type" evidence="21">
    <location>
        <begin position="32"/>
        <end position="70"/>
    </location>
</feature>
<dbReference type="InterPro" id="IPR039577">
    <property type="entry name" value="Rad18"/>
</dbReference>
<comment type="caution">
    <text evidence="23">The sequence shown here is derived from an EMBL/GenBank/DDBJ whole genome shotgun (WGS) entry which is preliminary data.</text>
</comment>
<evidence type="ECO:0000256" key="15">
    <source>
        <dbReference type="ARBA" id="ARBA00023242"/>
    </source>
</evidence>
<dbReference type="InterPro" id="IPR017907">
    <property type="entry name" value="Znf_RING_CS"/>
</dbReference>
<dbReference type="EC" id="2.3.2.27" evidence="5"/>
<organism evidence="23 24">
    <name type="scientific">Psilocybe cf. subviscida</name>
    <dbReference type="NCBI Taxonomy" id="2480587"/>
    <lineage>
        <taxon>Eukaryota</taxon>
        <taxon>Fungi</taxon>
        <taxon>Dikarya</taxon>
        <taxon>Basidiomycota</taxon>
        <taxon>Agaricomycotina</taxon>
        <taxon>Agaricomycetes</taxon>
        <taxon>Agaricomycetidae</taxon>
        <taxon>Agaricales</taxon>
        <taxon>Agaricineae</taxon>
        <taxon>Strophariaceae</taxon>
        <taxon>Psilocybe</taxon>
    </lineage>
</organism>
<feature type="compositionally biased region" description="Basic and acidic residues" evidence="20">
    <location>
        <begin position="353"/>
        <end position="366"/>
    </location>
</feature>
<evidence type="ECO:0000256" key="13">
    <source>
        <dbReference type="ARBA" id="ARBA00023125"/>
    </source>
</evidence>
<evidence type="ECO:0000256" key="8">
    <source>
        <dbReference type="ARBA" id="ARBA00022723"/>
    </source>
</evidence>
<dbReference type="InterPro" id="IPR003034">
    <property type="entry name" value="SAP_dom"/>
</dbReference>
<dbReference type="PANTHER" id="PTHR14134:SF2">
    <property type="entry name" value="E3 UBIQUITIN-PROTEIN LIGASE RAD18"/>
    <property type="match status" value="1"/>
</dbReference>
<dbReference type="SUPFAM" id="SSF57850">
    <property type="entry name" value="RING/U-box"/>
    <property type="match status" value="1"/>
</dbReference>
<dbReference type="Proteomes" id="UP000567179">
    <property type="component" value="Unassembled WGS sequence"/>
</dbReference>
<feature type="compositionally biased region" description="Low complexity" evidence="20">
    <location>
        <begin position="164"/>
        <end position="174"/>
    </location>
</feature>
<feature type="region of interest" description="Disordered" evidence="20">
    <location>
        <begin position="334"/>
        <end position="417"/>
    </location>
</feature>
<dbReference type="PROSITE" id="PS50800">
    <property type="entry name" value="SAP"/>
    <property type="match status" value="1"/>
</dbReference>
<evidence type="ECO:0000256" key="16">
    <source>
        <dbReference type="ARBA" id="ARBA00031783"/>
    </source>
</evidence>
<feature type="compositionally biased region" description="Polar residues" evidence="20">
    <location>
        <begin position="375"/>
        <end position="384"/>
    </location>
</feature>
<keyword evidence="7" id="KW-0808">Transferase</keyword>
<evidence type="ECO:0000256" key="12">
    <source>
        <dbReference type="ARBA" id="ARBA00022833"/>
    </source>
</evidence>
<dbReference type="FunFam" id="3.30.40.10:FF:000172">
    <property type="entry name" value="E3 ubiquitin-protein ligase RAD18"/>
    <property type="match status" value="1"/>
</dbReference>
<keyword evidence="24" id="KW-1185">Reference proteome</keyword>
<keyword evidence="11" id="KW-0833">Ubl conjugation pathway</keyword>
<name>A0A8H5BXM0_9AGAR</name>
<dbReference type="GO" id="GO:0008270">
    <property type="term" value="F:zinc ion binding"/>
    <property type="evidence" value="ECO:0007669"/>
    <property type="project" value="UniProtKB-KW"/>
</dbReference>
<keyword evidence="8" id="KW-0479">Metal-binding</keyword>
<evidence type="ECO:0000256" key="18">
    <source>
        <dbReference type="ARBA" id="ARBA00082369"/>
    </source>
</evidence>
<feature type="domain" description="SAP" evidence="22">
    <location>
        <begin position="270"/>
        <end position="304"/>
    </location>
</feature>
<dbReference type="GO" id="GO:0061630">
    <property type="term" value="F:ubiquitin protein ligase activity"/>
    <property type="evidence" value="ECO:0007669"/>
    <property type="project" value="UniProtKB-EC"/>
</dbReference>
<dbReference type="GO" id="GO:0005634">
    <property type="term" value="C:nucleus"/>
    <property type="evidence" value="ECO:0007669"/>
    <property type="project" value="UniProtKB-SubCell"/>
</dbReference>
<dbReference type="GO" id="GO:0097505">
    <property type="term" value="C:Rad6-Rad18 complex"/>
    <property type="evidence" value="ECO:0007669"/>
    <property type="project" value="TreeGrafter"/>
</dbReference>
<dbReference type="AlphaFoldDB" id="A0A8H5BXM0"/>
<evidence type="ECO:0000256" key="6">
    <source>
        <dbReference type="ARBA" id="ARBA00015551"/>
    </source>
</evidence>
<evidence type="ECO:0000256" key="14">
    <source>
        <dbReference type="ARBA" id="ARBA00023204"/>
    </source>
</evidence>
<evidence type="ECO:0000256" key="17">
    <source>
        <dbReference type="ARBA" id="ARBA00074353"/>
    </source>
</evidence>
<dbReference type="InterPro" id="IPR004580">
    <property type="entry name" value="Rad18_fungi"/>
</dbReference>
<evidence type="ECO:0000256" key="5">
    <source>
        <dbReference type="ARBA" id="ARBA00012483"/>
    </source>
</evidence>
<gene>
    <name evidence="23" type="ORF">D9619_005602</name>
</gene>
<evidence type="ECO:0000256" key="4">
    <source>
        <dbReference type="ARBA" id="ARBA00009506"/>
    </source>
</evidence>
<evidence type="ECO:0000256" key="2">
    <source>
        <dbReference type="ARBA" id="ARBA00004123"/>
    </source>
</evidence>
<protein>
    <recommendedName>
        <fullName evidence="6">Postreplication repair E3 ubiquitin-protein ligase RAD18</fullName>
        <ecNumber evidence="5">2.3.2.27</ecNumber>
    </recommendedName>
    <alternativeName>
        <fullName evidence="17">Postreplication repair E3 ubiquitin-protein ligase rad18</fullName>
    </alternativeName>
    <alternativeName>
        <fullName evidence="16 18">RING-type E3 ubiquitin transferase RAD18</fullName>
    </alternativeName>
</protein>
<reference evidence="23 24" key="1">
    <citation type="journal article" date="2020" name="ISME J.">
        <title>Uncovering the hidden diversity of litter-decomposition mechanisms in mushroom-forming fungi.</title>
        <authorList>
            <person name="Floudas D."/>
            <person name="Bentzer J."/>
            <person name="Ahren D."/>
            <person name="Johansson T."/>
            <person name="Persson P."/>
            <person name="Tunlid A."/>
        </authorList>
    </citation>
    <scope>NUCLEOTIDE SEQUENCE [LARGE SCALE GENOMIC DNA]</scope>
    <source>
        <strain evidence="23 24">CBS 101986</strain>
    </source>
</reference>